<proteinExistence type="predicted"/>
<reference evidence="4" key="1">
    <citation type="submission" date="2025-08" db="UniProtKB">
        <authorList>
            <consortium name="RefSeq"/>
        </authorList>
    </citation>
    <scope>IDENTIFICATION</scope>
    <source>
        <tissue evidence="4">Adult</tissue>
    </source>
</reference>
<dbReference type="Proteomes" id="UP001652620">
    <property type="component" value="Chromosome 4"/>
</dbReference>
<feature type="chain" id="PRO_5047358166" evidence="2">
    <location>
        <begin position="24"/>
        <end position="189"/>
    </location>
</feature>
<sequence>MRQHHLLAIAACLCSAAVVLVSAVPLPAGNQELDVLQIPLSDGKEIDVLTLGAKDQEQIIAERNKRTIGLLRELFPDITKTINEEVNRFVNRILQEVGPIILGTVLNPTLNAGRRANNTAPVDFNDDDDDVDDNNAKGADSNKNDTGVNTDDFNYESGTDGAATEYDSDEIPETVFVPDAEFGRKKKSE</sequence>
<feature type="compositionally biased region" description="Acidic residues" evidence="1">
    <location>
        <begin position="124"/>
        <end position="133"/>
    </location>
</feature>
<evidence type="ECO:0000313" key="4">
    <source>
        <dbReference type="RefSeq" id="XP_049311046.1"/>
    </source>
</evidence>
<name>A0ABM3JP86_BACDO</name>
<accession>A0ABM3JP86</accession>
<feature type="region of interest" description="Disordered" evidence="1">
    <location>
        <begin position="112"/>
        <end position="189"/>
    </location>
</feature>
<keyword evidence="2" id="KW-0732">Signal</keyword>
<dbReference type="GeneID" id="125778279"/>
<gene>
    <name evidence="4" type="primary">LOC125778279</name>
</gene>
<evidence type="ECO:0000313" key="3">
    <source>
        <dbReference type="Proteomes" id="UP001652620"/>
    </source>
</evidence>
<evidence type="ECO:0000256" key="2">
    <source>
        <dbReference type="SAM" id="SignalP"/>
    </source>
</evidence>
<dbReference type="RefSeq" id="XP_049311046.1">
    <property type="nucleotide sequence ID" value="XM_049455089.1"/>
</dbReference>
<protein>
    <submittedName>
        <fullName evidence="4">Uncharacterized protein LOC125778279 isoform X3</fullName>
    </submittedName>
</protein>
<feature type="signal peptide" evidence="2">
    <location>
        <begin position="1"/>
        <end position="23"/>
    </location>
</feature>
<keyword evidence="3" id="KW-1185">Reference proteome</keyword>
<evidence type="ECO:0000256" key="1">
    <source>
        <dbReference type="SAM" id="MobiDB-lite"/>
    </source>
</evidence>
<organism evidence="3 4">
    <name type="scientific">Bactrocera dorsalis</name>
    <name type="common">Oriental fruit fly</name>
    <name type="synonym">Dacus dorsalis</name>
    <dbReference type="NCBI Taxonomy" id="27457"/>
    <lineage>
        <taxon>Eukaryota</taxon>
        <taxon>Metazoa</taxon>
        <taxon>Ecdysozoa</taxon>
        <taxon>Arthropoda</taxon>
        <taxon>Hexapoda</taxon>
        <taxon>Insecta</taxon>
        <taxon>Pterygota</taxon>
        <taxon>Neoptera</taxon>
        <taxon>Endopterygota</taxon>
        <taxon>Diptera</taxon>
        <taxon>Brachycera</taxon>
        <taxon>Muscomorpha</taxon>
        <taxon>Tephritoidea</taxon>
        <taxon>Tephritidae</taxon>
        <taxon>Bactrocera</taxon>
        <taxon>Bactrocera</taxon>
    </lineage>
</organism>